<keyword evidence="9" id="KW-0234">DNA repair</keyword>
<dbReference type="GO" id="GO:1905168">
    <property type="term" value="P:positive regulation of double-strand break repair via homologous recombination"/>
    <property type="evidence" value="ECO:0007669"/>
    <property type="project" value="UniProtKB-ARBA"/>
</dbReference>
<dbReference type="EMBL" id="AAQR03104738">
    <property type="status" value="NOT_ANNOTATED_CDS"/>
    <property type="molecule type" value="Genomic_DNA"/>
</dbReference>
<keyword evidence="16" id="KW-1185">Reference proteome</keyword>
<dbReference type="GeneTree" id="ENSGT00950000182965"/>
<dbReference type="InterPro" id="IPR026541">
    <property type="entry name" value="MRG_dom"/>
</dbReference>
<evidence type="ECO:0000256" key="9">
    <source>
        <dbReference type="ARBA" id="ARBA00023204"/>
    </source>
</evidence>
<reference evidence="15" key="3">
    <citation type="submission" date="2025-09" db="UniProtKB">
        <authorList>
            <consortium name="Ensembl"/>
        </authorList>
    </citation>
    <scope>IDENTIFICATION</scope>
</reference>
<dbReference type="GO" id="GO:0006325">
    <property type="term" value="P:chromatin organization"/>
    <property type="evidence" value="ECO:0007669"/>
    <property type="project" value="UniProtKB-KW"/>
</dbReference>
<comment type="function">
    <text evidence="12">Component of the NuA4 histone acetyltransferase complex which is involved in transcriptional activation of select genes principally by acetylation of nucleosomal histone H4 and H2A. This modification may both alter nucleosome - DNA interactions and promote interaction of the modified histones with other proteins which positively regulate transcription. This complex may be required for the activation of transcriptional programs associated with oncogene and proto-oncogene mediated growth induction, tumor suppressor mediated growth arrest and replicative senescence, apoptosis, and DNA repair. The NuA4 complex ATPase and helicase activities seem to be, at least in part, contributed by the association of RUVBL1 and RUVBL2 with EP400. NuA4 may also play a direct role in DNA repair when directly recruited to sites of DNA damage. Also a component of the MSIN3A complex which acts to repress transcription by deacetylation of nucleosomal histones.</text>
</comment>
<dbReference type="InterPro" id="IPR038217">
    <property type="entry name" value="MRG_C_sf"/>
</dbReference>
<dbReference type="PROSITE" id="PS51640">
    <property type="entry name" value="MRG"/>
    <property type="match status" value="1"/>
</dbReference>
<evidence type="ECO:0000256" key="5">
    <source>
        <dbReference type="ARBA" id="ARBA00022763"/>
    </source>
</evidence>
<dbReference type="GO" id="GO:0006355">
    <property type="term" value="P:regulation of DNA-templated transcription"/>
    <property type="evidence" value="ECO:0007669"/>
    <property type="project" value="InterPro"/>
</dbReference>
<evidence type="ECO:0000256" key="13">
    <source>
        <dbReference type="SAM" id="MobiDB-lite"/>
    </source>
</evidence>
<dbReference type="PANTHER" id="PTHR10880">
    <property type="entry name" value="MORTALITY FACTOR 4-LIKE PROTEIN"/>
    <property type="match status" value="1"/>
</dbReference>
<reference evidence="15" key="2">
    <citation type="submission" date="2025-08" db="UniProtKB">
        <authorList>
            <consortium name="Ensembl"/>
        </authorList>
    </citation>
    <scope>IDENTIFICATION</scope>
</reference>
<protein>
    <recommendedName>
        <fullName evidence="2">Mortality factor 4-like protein 2</fullName>
    </recommendedName>
</protein>
<dbReference type="Ensembl" id="ENSOGAT00000035056.1">
    <property type="protein sequence ID" value="ENSOGAP00000015571.1"/>
    <property type="gene ID" value="ENSOGAG00000028563.1"/>
</dbReference>
<evidence type="ECO:0000256" key="4">
    <source>
        <dbReference type="ARBA" id="ARBA00022604"/>
    </source>
</evidence>
<comment type="subunit">
    <text evidence="11">Component of the NuA4 histone acetyltransferase complex which contains the catalytic subunit KAT5/TIP60 and the subunits EP400, TRRAP/PAF400, BRD8/SMAP, EPC1, DMAP1/DNMAP1, RUVBL1/TIP49, RUVBL2, ING3, actin, ACTL6A/BAF53A, MORF4L1/MRG15, MORF4L2/MRGX, MRGBP, YEATS4/GAS41 and VPS72/YL1. The NuA4 complex interacts with MYC and the adenovirus E1A protein. MORF4L1 may also participate in the formation of NuA4 related complexes which lack the KAT5/TIP60 catalytic subunit, but which include the SWI/SNF related protein SRCAP. Component of the MSIN3A histone deacetylase complex, which includes SIN3A, HDAC2, ARID4B, MORF4L1, RBBP4/RbAp48, and RBBP7/RbAp46. Interacts with MRFAP1 and RB1. May also interact with one or more as yet undefined members of the TLE (transducin-like enhancer of split) family of transcriptional repressors.</text>
</comment>
<dbReference type="Pfam" id="PF05712">
    <property type="entry name" value="MRG"/>
    <property type="match status" value="1"/>
</dbReference>
<feature type="compositionally biased region" description="Polar residues" evidence="13">
    <location>
        <begin position="1"/>
        <end position="13"/>
    </location>
</feature>
<keyword evidence="4" id="KW-0341">Growth regulation</keyword>
<dbReference type="Proteomes" id="UP000005225">
    <property type="component" value="Unassembled WGS sequence"/>
</dbReference>
<evidence type="ECO:0000313" key="15">
    <source>
        <dbReference type="Ensembl" id="ENSOGAP00000015571.1"/>
    </source>
</evidence>
<keyword evidence="10" id="KW-0539">Nucleus</keyword>
<feature type="domain" description="MRG" evidence="14">
    <location>
        <begin position="95"/>
        <end position="258"/>
    </location>
</feature>
<evidence type="ECO:0000256" key="3">
    <source>
        <dbReference type="ARBA" id="ARBA00022553"/>
    </source>
</evidence>
<feature type="region of interest" description="Disordered" evidence="13">
    <location>
        <begin position="1"/>
        <end position="98"/>
    </location>
</feature>
<dbReference type="GO" id="GO:0006281">
    <property type="term" value="P:DNA repair"/>
    <property type="evidence" value="ECO:0007669"/>
    <property type="project" value="UniProtKB-KW"/>
</dbReference>
<evidence type="ECO:0000256" key="11">
    <source>
        <dbReference type="ARBA" id="ARBA00025930"/>
    </source>
</evidence>
<name>H0XHI1_OTOGA</name>
<organism evidence="15 16">
    <name type="scientific">Otolemur garnettii</name>
    <name type="common">Small-eared galago</name>
    <name type="synonym">Garnett's greater bushbaby</name>
    <dbReference type="NCBI Taxonomy" id="30611"/>
    <lineage>
        <taxon>Eukaryota</taxon>
        <taxon>Metazoa</taxon>
        <taxon>Chordata</taxon>
        <taxon>Craniata</taxon>
        <taxon>Vertebrata</taxon>
        <taxon>Euteleostomi</taxon>
        <taxon>Mammalia</taxon>
        <taxon>Eutheria</taxon>
        <taxon>Euarchontoglires</taxon>
        <taxon>Primates</taxon>
        <taxon>Strepsirrhini</taxon>
        <taxon>Lorisiformes</taxon>
        <taxon>Galagidae</taxon>
        <taxon>Otolemur</taxon>
    </lineage>
</organism>
<dbReference type="Gene3D" id="1.10.274.30">
    <property type="entry name" value="MRG domain"/>
    <property type="match status" value="1"/>
</dbReference>
<evidence type="ECO:0000256" key="8">
    <source>
        <dbReference type="ARBA" id="ARBA00023163"/>
    </source>
</evidence>
<evidence type="ECO:0000313" key="16">
    <source>
        <dbReference type="Proteomes" id="UP000005225"/>
    </source>
</evidence>
<proteinExistence type="predicted"/>
<evidence type="ECO:0000256" key="6">
    <source>
        <dbReference type="ARBA" id="ARBA00022853"/>
    </source>
</evidence>
<dbReference type="GO" id="GO:0005634">
    <property type="term" value="C:nucleus"/>
    <property type="evidence" value="ECO:0007669"/>
    <property type="project" value="UniProtKB-SubCell"/>
</dbReference>
<dbReference type="PANTHER" id="PTHR10880:SF25">
    <property type="entry name" value="MORTALITY FACTOR 4-LIKE PROTEIN 2"/>
    <property type="match status" value="1"/>
</dbReference>
<evidence type="ECO:0000256" key="10">
    <source>
        <dbReference type="ARBA" id="ARBA00023242"/>
    </source>
</evidence>
<dbReference type="GO" id="GO:0035267">
    <property type="term" value="C:NuA4 histone acetyltransferase complex"/>
    <property type="evidence" value="ECO:0007669"/>
    <property type="project" value="TreeGrafter"/>
</dbReference>
<accession>H0XHI1</accession>
<dbReference type="HOGENOM" id="CLU_039566_4_0_1"/>
<evidence type="ECO:0000256" key="1">
    <source>
        <dbReference type="ARBA" id="ARBA00004123"/>
    </source>
</evidence>
<dbReference type="InterPro" id="IPR008676">
    <property type="entry name" value="MRG"/>
</dbReference>
<dbReference type="InParanoid" id="H0XHI1"/>
<comment type="subcellular location">
    <subcellularLocation>
        <location evidence="1">Nucleus</location>
    </subcellularLocation>
</comment>
<keyword evidence="5" id="KW-0227">DNA damage</keyword>
<dbReference type="FunFam" id="1.10.274.30:FF:000001">
    <property type="entry name" value="Mortality factor 4-like protein 1"/>
    <property type="match status" value="1"/>
</dbReference>
<keyword evidence="3" id="KW-0597">Phosphoprotein</keyword>
<evidence type="ECO:0000259" key="14">
    <source>
        <dbReference type="Pfam" id="PF05712"/>
    </source>
</evidence>
<sequence length="269" mass="30206">NSSRKQGFQTHGRQSAEGLHKEKMGGASSGRKTAGLQQNSLEPALPGRWGFSLHPPSGSVRKARKNKQKTPASGDGGRTEAPQAPRKNRAWADPSVESEEAFEKRMEVEVKIPEELKPWLVHLVTRQKQLFQLPVKENIEAVLEEPASCKRWQGDVDSQEYAVNEVVGGIKEYFSVMLGTQLLYKLERPQYAEIHPDAPTSQVYAAPHLLRLSVRIGAMWACTPLDEQSLTLLLGYLRDFLKYLAKNSASLFTARDYKLLCQNFHILLI</sequence>
<dbReference type="AlphaFoldDB" id="H0XHI1"/>
<dbReference type="STRING" id="30611.ENSOGAP00000015571"/>
<dbReference type="eggNOG" id="KOG3001">
    <property type="taxonomic scope" value="Eukaryota"/>
</dbReference>
<keyword evidence="8" id="KW-0804">Transcription</keyword>
<evidence type="ECO:0000256" key="12">
    <source>
        <dbReference type="ARBA" id="ARBA00034084"/>
    </source>
</evidence>
<evidence type="ECO:0000256" key="2">
    <source>
        <dbReference type="ARBA" id="ARBA00013933"/>
    </source>
</evidence>
<evidence type="ECO:0000256" key="7">
    <source>
        <dbReference type="ARBA" id="ARBA00023015"/>
    </source>
</evidence>
<keyword evidence="6" id="KW-0156">Chromatin regulator</keyword>
<reference evidence="16" key="1">
    <citation type="submission" date="2011-03" db="EMBL/GenBank/DDBJ databases">
        <title>Version 3 of the genome sequence of Otolemur garnettii (Bushbaby).</title>
        <authorList>
            <consortium name="The Broad Institute Genome Sequencing Platform"/>
            <person name="Di Palma F."/>
            <person name="Johnson J."/>
            <person name="Lander E.S."/>
            <person name="Lindblad-Toh K."/>
            <person name="Jaffe D.B."/>
            <person name="Gnerre S."/>
            <person name="MacCallum I."/>
            <person name="Przybylski D."/>
            <person name="Ribeiro F.J."/>
            <person name="Burton J.N."/>
            <person name="Walker B.J."/>
            <person name="Sharpe T."/>
            <person name="Hall G."/>
        </authorList>
    </citation>
    <scope>NUCLEOTIDE SEQUENCE [LARGE SCALE GENOMIC DNA]</scope>
</reference>
<keyword evidence="7" id="KW-0805">Transcription regulation</keyword>